<keyword evidence="7" id="KW-1185">Reference proteome</keyword>
<evidence type="ECO:0000256" key="4">
    <source>
        <dbReference type="SAM" id="MobiDB-lite"/>
    </source>
</evidence>
<name>A0ABP7EIL7_9ACTN</name>
<evidence type="ECO:0000313" key="7">
    <source>
        <dbReference type="Proteomes" id="UP001499884"/>
    </source>
</evidence>
<comment type="caution">
    <text evidence="6">The sequence shown here is derived from an EMBL/GenBank/DDBJ whole genome shotgun (WGS) entry which is preliminary data.</text>
</comment>
<dbReference type="SMART" id="SM00382">
    <property type="entry name" value="AAA"/>
    <property type="match status" value="1"/>
</dbReference>
<evidence type="ECO:0000259" key="5">
    <source>
        <dbReference type="PROSITE" id="PS50893"/>
    </source>
</evidence>
<dbReference type="InterPro" id="IPR027417">
    <property type="entry name" value="P-loop_NTPase"/>
</dbReference>
<feature type="region of interest" description="Disordered" evidence="4">
    <location>
        <begin position="1"/>
        <end position="34"/>
    </location>
</feature>
<gene>
    <name evidence="6" type="ORF">GCM10023082_16410</name>
</gene>
<feature type="compositionally biased region" description="Gly residues" evidence="4">
    <location>
        <begin position="12"/>
        <end position="23"/>
    </location>
</feature>
<dbReference type="PANTHER" id="PTHR42781:SF4">
    <property type="entry name" value="SPERMIDINE_PUTRESCINE IMPORT ATP-BINDING PROTEIN POTA"/>
    <property type="match status" value="1"/>
</dbReference>
<evidence type="ECO:0000256" key="3">
    <source>
        <dbReference type="ARBA" id="ARBA00022840"/>
    </source>
</evidence>
<dbReference type="PROSITE" id="PS50893">
    <property type="entry name" value="ABC_TRANSPORTER_2"/>
    <property type="match status" value="1"/>
</dbReference>
<keyword evidence="3 6" id="KW-0067">ATP-binding</keyword>
<dbReference type="InterPro" id="IPR013611">
    <property type="entry name" value="Transp-assoc_OB_typ2"/>
</dbReference>
<dbReference type="Pfam" id="PF00005">
    <property type="entry name" value="ABC_tran"/>
    <property type="match status" value="1"/>
</dbReference>
<dbReference type="Proteomes" id="UP001499884">
    <property type="component" value="Unassembled WGS sequence"/>
</dbReference>
<organism evidence="6 7">
    <name type="scientific">Streptomyces tremellae</name>
    <dbReference type="NCBI Taxonomy" id="1124239"/>
    <lineage>
        <taxon>Bacteria</taxon>
        <taxon>Bacillati</taxon>
        <taxon>Actinomycetota</taxon>
        <taxon>Actinomycetes</taxon>
        <taxon>Kitasatosporales</taxon>
        <taxon>Streptomycetaceae</taxon>
        <taxon>Streptomyces</taxon>
    </lineage>
</organism>
<accession>A0ABP7EIL7</accession>
<dbReference type="InterPro" id="IPR003593">
    <property type="entry name" value="AAA+_ATPase"/>
</dbReference>
<feature type="domain" description="ABC transporter" evidence="5">
    <location>
        <begin position="2"/>
        <end position="268"/>
    </location>
</feature>
<dbReference type="PROSITE" id="PS00211">
    <property type="entry name" value="ABC_TRANSPORTER_1"/>
    <property type="match status" value="1"/>
</dbReference>
<evidence type="ECO:0000256" key="1">
    <source>
        <dbReference type="ARBA" id="ARBA00022448"/>
    </source>
</evidence>
<dbReference type="InterPro" id="IPR050093">
    <property type="entry name" value="ABC_SmlMolc_Importer"/>
</dbReference>
<dbReference type="PANTHER" id="PTHR42781">
    <property type="entry name" value="SPERMIDINE/PUTRESCINE IMPORT ATP-BINDING PROTEIN POTA"/>
    <property type="match status" value="1"/>
</dbReference>
<dbReference type="SUPFAM" id="SSF50331">
    <property type="entry name" value="MOP-like"/>
    <property type="match status" value="1"/>
</dbReference>
<evidence type="ECO:0000256" key="2">
    <source>
        <dbReference type="ARBA" id="ARBA00022741"/>
    </source>
</evidence>
<dbReference type="GO" id="GO:0005524">
    <property type="term" value="F:ATP binding"/>
    <property type="evidence" value="ECO:0007669"/>
    <property type="project" value="UniProtKB-KW"/>
</dbReference>
<proteinExistence type="predicted"/>
<protein>
    <submittedName>
        <fullName evidence="6">ABC transporter ATP-binding protein</fullName>
    </submittedName>
</protein>
<reference evidence="7" key="1">
    <citation type="journal article" date="2019" name="Int. J. Syst. Evol. Microbiol.">
        <title>The Global Catalogue of Microorganisms (GCM) 10K type strain sequencing project: providing services to taxonomists for standard genome sequencing and annotation.</title>
        <authorList>
            <consortium name="The Broad Institute Genomics Platform"/>
            <consortium name="The Broad Institute Genome Sequencing Center for Infectious Disease"/>
            <person name="Wu L."/>
            <person name="Ma J."/>
        </authorList>
    </citation>
    <scope>NUCLEOTIDE SEQUENCE [LARGE SCALE GENOMIC DNA]</scope>
    <source>
        <strain evidence="7">JCM 30846</strain>
    </source>
</reference>
<keyword evidence="1" id="KW-0813">Transport</keyword>
<dbReference type="RefSeq" id="WP_345643211.1">
    <property type="nucleotide sequence ID" value="NZ_BAABEP010000007.1"/>
</dbReference>
<dbReference type="SUPFAM" id="SSF52540">
    <property type="entry name" value="P-loop containing nucleoside triphosphate hydrolases"/>
    <property type="match status" value="1"/>
</dbReference>
<dbReference type="Gene3D" id="2.40.50.100">
    <property type="match status" value="1"/>
</dbReference>
<dbReference type="InterPro" id="IPR008995">
    <property type="entry name" value="Mo/tungstate-bd_C_term_dom"/>
</dbReference>
<keyword evidence="2" id="KW-0547">Nucleotide-binding</keyword>
<sequence length="388" mass="41675">MLTVDNLVKSYGGAGRGRRGGGPSEPEPDTRAVAPDGSRVFAVGGVSFTVEDGELFTLLGPSGCGKTTTLRSVAGLERPDGGTIALSERVLFDSARGINIPANRRELGMVFQSYAIWPHMTVAKNVSFPLDILPSSRRPPRDEIDRRVRRMLEVTELGAYTDRSATKLSGGQQQRLALARALVIQPEVMLLDEPLSNLDAKLRESMRFELKRLQTELGLTAIYVTHDQSEALVMSSRIAVMNEGRVEQIGTPDEIYGRPATRFVAEFIGTSNFVRGTVASVRGDTVAVDTPDGRLVCSGAGAAPAVGAEVLLSIRPEAVSLARDPHPGAVNQWAGEVLNRAFMGDAVDHVVRVGAQEIRIRSHPTESVEPGTRVHLSADPARVTLVPA</sequence>
<dbReference type="Pfam" id="PF08402">
    <property type="entry name" value="TOBE_2"/>
    <property type="match status" value="1"/>
</dbReference>
<evidence type="ECO:0000313" key="6">
    <source>
        <dbReference type="EMBL" id="GAA3719685.1"/>
    </source>
</evidence>
<dbReference type="Gene3D" id="3.40.50.300">
    <property type="entry name" value="P-loop containing nucleotide triphosphate hydrolases"/>
    <property type="match status" value="1"/>
</dbReference>
<dbReference type="InterPro" id="IPR003439">
    <property type="entry name" value="ABC_transporter-like_ATP-bd"/>
</dbReference>
<dbReference type="EMBL" id="BAABEP010000007">
    <property type="protein sequence ID" value="GAA3719685.1"/>
    <property type="molecule type" value="Genomic_DNA"/>
</dbReference>
<dbReference type="InterPro" id="IPR017871">
    <property type="entry name" value="ABC_transporter-like_CS"/>
</dbReference>